<gene>
    <name evidence="10" type="primary">LOC129345837</name>
</gene>
<dbReference type="FunFam" id="3.30.420.40:FF:000058">
    <property type="entry name" value="Putative actin-related protein 5"/>
    <property type="match status" value="1"/>
</dbReference>
<dbReference type="InterPro" id="IPR004000">
    <property type="entry name" value="Actin"/>
</dbReference>
<evidence type="ECO:0000256" key="1">
    <source>
        <dbReference type="ARBA" id="ARBA00004245"/>
    </source>
</evidence>
<dbReference type="FunFam" id="3.30.420.40:FF:000291">
    <property type="entry name" value="Actin, alpha skeletal muscle"/>
    <property type="match status" value="1"/>
</dbReference>
<dbReference type="Gene3D" id="3.90.640.10">
    <property type="entry name" value="Actin, Chain A, domain 4"/>
    <property type="match status" value="1"/>
</dbReference>
<accession>A0AA97KKZ7</accession>
<evidence type="ECO:0000256" key="4">
    <source>
        <dbReference type="ARBA" id="ARBA00022741"/>
    </source>
</evidence>
<dbReference type="PROSITE" id="PS00406">
    <property type="entry name" value="ACTINS_1"/>
    <property type="match status" value="1"/>
</dbReference>
<dbReference type="GeneID" id="129345837"/>
<proteinExistence type="inferred from homology"/>
<dbReference type="GO" id="GO:0005856">
    <property type="term" value="C:cytoskeleton"/>
    <property type="evidence" value="ECO:0007669"/>
    <property type="project" value="UniProtKB-SubCell"/>
</dbReference>
<evidence type="ECO:0000313" key="9">
    <source>
        <dbReference type="Proteomes" id="UP001190640"/>
    </source>
</evidence>
<dbReference type="Proteomes" id="UP001190640">
    <property type="component" value="Chromosome 18"/>
</dbReference>
<dbReference type="PANTHER" id="PTHR11937">
    <property type="entry name" value="ACTIN"/>
    <property type="match status" value="1"/>
</dbReference>
<keyword evidence="6" id="KW-0558">Oxidation</keyword>
<reference evidence="10" key="1">
    <citation type="submission" date="2025-08" db="UniProtKB">
        <authorList>
            <consortium name="RefSeq"/>
        </authorList>
    </citation>
    <scope>IDENTIFICATION</scope>
    <source>
        <tissue evidence="10">Blood</tissue>
    </source>
</reference>
<dbReference type="SMART" id="SM00268">
    <property type="entry name" value="ACTIN"/>
    <property type="match status" value="1"/>
</dbReference>
<keyword evidence="7" id="KW-0206">Cytoskeleton</keyword>
<evidence type="ECO:0000256" key="3">
    <source>
        <dbReference type="ARBA" id="ARBA00022490"/>
    </source>
</evidence>
<keyword evidence="5" id="KW-0067">ATP-binding</keyword>
<keyword evidence="3" id="KW-0963">Cytoplasm</keyword>
<keyword evidence="9" id="KW-1185">Reference proteome</keyword>
<dbReference type="InterPro" id="IPR020902">
    <property type="entry name" value="Actin/actin-like_CS"/>
</dbReference>
<dbReference type="SUPFAM" id="SSF53067">
    <property type="entry name" value="Actin-like ATPase domain"/>
    <property type="match status" value="2"/>
</dbReference>
<name>A0AA97KKZ7_EUBMA</name>
<dbReference type="AlphaFoldDB" id="A0AA97KKZ7"/>
<evidence type="ECO:0000256" key="2">
    <source>
        <dbReference type="ARBA" id="ARBA00006752"/>
    </source>
</evidence>
<evidence type="ECO:0000256" key="8">
    <source>
        <dbReference type="RuleBase" id="RU000487"/>
    </source>
</evidence>
<dbReference type="InterPro" id="IPR043129">
    <property type="entry name" value="ATPase_NBD"/>
</dbReference>
<dbReference type="FunFam" id="3.90.640.10:FF:000047">
    <property type="entry name" value="Actin, alpha skeletal muscle"/>
    <property type="match status" value="1"/>
</dbReference>
<comment type="subcellular location">
    <subcellularLocation>
        <location evidence="1">Cytoplasm</location>
        <location evidence="1">Cytoskeleton</location>
    </subcellularLocation>
</comment>
<protein>
    <submittedName>
        <fullName evidence="10">Actin, clone 302-like</fullName>
    </submittedName>
</protein>
<sequence length="377" mass="42165">MASDRMATVVVDNGTRMSKVGFAGEDAPRTAFPTVVGRPRHLGSMGQKDSYVGDEAQSRRGILTLKYPVEHSIVTNWDDMEKIWHHIFHNELRINPEEHPVLLTEPPLNPKANREKITQIMFETFNTPALYVAMQPVLSLYASGRLTGIVMESGDGFIYPVPISEGYALYHAILRIQFSGCDLTNFLVRMLNERGYSFTTTAEREIVRDIKEKLCYVALDFEQEMATAASSSSLEKSYELPDGRVITIGNERFRCPEALFQPAFLGMESCGIHETAFNSIMKCDVDLRKILYANTVLSGGPTMYPGIADRMQKEITALAPSTMKIKIIAPPERKYSAWIGGSILASLSTFQKMLISKQEYDESGPSIVHRKCSSVRS</sequence>
<organism evidence="9 10">
    <name type="scientific">Eublepharis macularius</name>
    <name type="common">Leopard gecko</name>
    <name type="synonym">Cyrtodactylus macularius</name>
    <dbReference type="NCBI Taxonomy" id="481883"/>
    <lineage>
        <taxon>Eukaryota</taxon>
        <taxon>Metazoa</taxon>
        <taxon>Chordata</taxon>
        <taxon>Craniata</taxon>
        <taxon>Vertebrata</taxon>
        <taxon>Euteleostomi</taxon>
        <taxon>Lepidosauria</taxon>
        <taxon>Squamata</taxon>
        <taxon>Bifurcata</taxon>
        <taxon>Gekkota</taxon>
        <taxon>Eublepharidae</taxon>
        <taxon>Eublepharinae</taxon>
        <taxon>Eublepharis</taxon>
    </lineage>
</organism>
<evidence type="ECO:0000256" key="6">
    <source>
        <dbReference type="ARBA" id="ARBA00023097"/>
    </source>
</evidence>
<dbReference type="PRINTS" id="PR00190">
    <property type="entry name" value="ACTIN"/>
</dbReference>
<dbReference type="KEGG" id="emc:129345837"/>
<evidence type="ECO:0000313" key="10">
    <source>
        <dbReference type="RefSeq" id="XP_054859058.1"/>
    </source>
</evidence>
<dbReference type="Pfam" id="PF00022">
    <property type="entry name" value="Actin"/>
    <property type="match status" value="1"/>
</dbReference>
<dbReference type="GO" id="GO:0005524">
    <property type="term" value="F:ATP binding"/>
    <property type="evidence" value="ECO:0007669"/>
    <property type="project" value="UniProtKB-KW"/>
</dbReference>
<dbReference type="RefSeq" id="XP_054859058.1">
    <property type="nucleotide sequence ID" value="XM_055003083.1"/>
</dbReference>
<dbReference type="Gene3D" id="3.30.420.40">
    <property type="match status" value="2"/>
</dbReference>
<dbReference type="InterPro" id="IPR004001">
    <property type="entry name" value="Actin_CS"/>
</dbReference>
<comment type="similarity">
    <text evidence="2 8">Belongs to the actin family.</text>
</comment>
<dbReference type="PROSITE" id="PS01132">
    <property type="entry name" value="ACTINS_ACT_LIKE"/>
    <property type="match status" value="1"/>
</dbReference>
<evidence type="ECO:0000256" key="7">
    <source>
        <dbReference type="ARBA" id="ARBA00023212"/>
    </source>
</evidence>
<dbReference type="FunFam" id="3.30.420.40:FF:000131">
    <property type="entry name" value="Actin, alpha skeletal muscle"/>
    <property type="match status" value="1"/>
</dbReference>
<keyword evidence="4" id="KW-0547">Nucleotide-binding</keyword>
<evidence type="ECO:0000256" key="5">
    <source>
        <dbReference type="ARBA" id="ARBA00022840"/>
    </source>
</evidence>